<dbReference type="GeneID" id="18920173"/>
<evidence type="ECO:0000313" key="2">
    <source>
        <dbReference type="Proteomes" id="UP000008370"/>
    </source>
</evidence>
<dbReference type="InParanoid" id="K5VRJ3"/>
<proteinExistence type="predicted"/>
<reference evidence="1 2" key="1">
    <citation type="journal article" date="2012" name="BMC Genomics">
        <title>Comparative genomics of the white-rot fungi, Phanerochaete carnosa and P. chrysosporium, to elucidate the genetic basis of the distinct wood types they colonize.</title>
        <authorList>
            <person name="Suzuki H."/>
            <person name="MacDonald J."/>
            <person name="Syed K."/>
            <person name="Salamov A."/>
            <person name="Hori C."/>
            <person name="Aerts A."/>
            <person name="Henrissat B."/>
            <person name="Wiebenga A."/>
            <person name="vanKuyk P.A."/>
            <person name="Barry K."/>
            <person name="Lindquist E."/>
            <person name="LaButti K."/>
            <person name="Lapidus A."/>
            <person name="Lucas S."/>
            <person name="Coutinho P."/>
            <person name="Gong Y."/>
            <person name="Samejima M."/>
            <person name="Mahadevan R."/>
            <person name="Abou-Zaid M."/>
            <person name="de Vries R.P."/>
            <person name="Igarashi K."/>
            <person name="Yadav J.S."/>
            <person name="Grigoriev I.V."/>
            <person name="Master E.R."/>
        </authorList>
    </citation>
    <scope>NUCLEOTIDE SEQUENCE [LARGE SCALE GENOMIC DNA]</scope>
    <source>
        <strain evidence="1 2">HHB-10118-sp</strain>
    </source>
</reference>
<dbReference type="RefSeq" id="XP_007401995.1">
    <property type="nucleotide sequence ID" value="XM_007401933.1"/>
</dbReference>
<gene>
    <name evidence="1" type="ORF">PHACADRAFT_61551</name>
</gene>
<dbReference type="OrthoDB" id="3341102at2759"/>
<accession>K5VRJ3</accession>
<protein>
    <recommendedName>
        <fullName evidence="3">DDE-1 domain-containing protein</fullName>
    </recommendedName>
</protein>
<feature type="non-terminal residue" evidence="1">
    <location>
        <position position="1"/>
    </location>
</feature>
<evidence type="ECO:0000313" key="1">
    <source>
        <dbReference type="EMBL" id="EKM49365.1"/>
    </source>
</evidence>
<name>K5VRJ3_PHACS</name>
<feature type="non-terminal residue" evidence="1">
    <location>
        <position position="168"/>
    </location>
</feature>
<dbReference type="KEGG" id="pco:PHACADRAFT_61551"/>
<keyword evidence="2" id="KW-1185">Reference proteome</keyword>
<dbReference type="Proteomes" id="UP000008370">
    <property type="component" value="Unassembled WGS sequence"/>
</dbReference>
<sequence>ISAELSVNIDQAQVVLQDTCKRTYEVIGSKQVKCLGIGEKCAFTILAGVSVSSQALPFQAIWKGKMKVSLSHPSSPSYAEAWEIGIRFETSNTDNYWPTFGTMCSYVTNILAPYFASMKAKLNPPADQECILLLDVWSEHCSEQFRDWMKKTYPWIVLSYIPGGCTSI</sequence>
<dbReference type="AlphaFoldDB" id="K5VRJ3"/>
<dbReference type="HOGENOM" id="CLU_046752_2_0_1"/>
<evidence type="ECO:0008006" key="3">
    <source>
        <dbReference type="Google" id="ProtNLM"/>
    </source>
</evidence>
<organism evidence="1 2">
    <name type="scientific">Phanerochaete carnosa (strain HHB-10118-sp)</name>
    <name type="common">White-rot fungus</name>
    <name type="synonym">Peniophora carnosa</name>
    <dbReference type="NCBI Taxonomy" id="650164"/>
    <lineage>
        <taxon>Eukaryota</taxon>
        <taxon>Fungi</taxon>
        <taxon>Dikarya</taxon>
        <taxon>Basidiomycota</taxon>
        <taxon>Agaricomycotina</taxon>
        <taxon>Agaricomycetes</taxon>
        <taxon>Polyporales</taxon>
        <taxon>Phanerochaetaceae</taxon>
        <taxon>Phanerochaete</taxon>
    </lineage>
</organism>
<dbReference type="EMBL" id="JH930481">
    <property type="protein sequence ID" value="EKM49365.1"/>
    <property type="molecule type" value="Genomic_DNA"/>
</dbReference>